<organism evidence="1 2">
    <name type="scientific">Paenarthrobacter ureafaciens</name>
    <dbReference type="NCBI Taxonomy" id="37931"/>
    <lineage>
        <taxon>Bacteria</taxon>
        <taxon>Bacillati</taxon>
        <taxon>Actinomycetota</taxon>
        <taxon>Actinomycetes</taxon>
        <taxon>Micrococcales</taxon>
        <taxon>Micrococcaceae</taxon>
        <taxon>Paenarthrobacter</taxon>
    </lineage>
</organism>
<dbReference type="GeneID" id="79884459"/>
<dbReference type="RefSeq" id="WP_062099238.1">
    <property type="nucleotide sequence ID" value="NZ_CP014574.1"/>
</dbReference>
<protein>
    <submittedName>
        <fullName evidence="1">MarR family transcriptional regulator</fullName>
    </submittedName>
</protein>
<dbReference type="Proteomes" id="UP001163293">
    <property type="component" value="Chromosome"/>
</dbReference>
<sequence>MSKPIGYWVKRLDAALEAQLDHTLARVRLSRRQWQALNTLAEDPLLPAELEEALRPLWGGDVRLRERELAALVGHGMITMVDDRLTLSGKGRETYHQALRLVEETRIDLSMGIGLDEYAMAVSVLERMSRNAERLSR</sequence>
<dbReference type="InterPro" id="IPR036388">
    <property type="entry name" value="WH-like_DNA-bd_sf"/>
</dbReference>
<evidence type="ECO:0000313" key="1">
    <source>
        <dbReference type="EMBL" id="UYV96159.1"/>
    </source>
</evidence>
<evidence type="ECO:0000313" key="2">
    <source>
        <dbReference type="Proteomes" id="UP001163293"/>
    </source>
</evidence>
<dbReference type="Gene3D" id="1.10.10.10">
    <property type="entry name" value="Winged helix-like DNA-binding domain superfamily/Winged helix DNA-binding domain"/>
    <property type="match status" value="1"/>
</dbReference>
<dbReference type="EMBL" id="CP101185">
    <property type="protein sequence ID" value="UYV96159.1"/>
    <property type="molecule type" value="Genomic_DNA"/>
</dbReference>
<gene>
    <name evidence="1" type="ORF">NL394_13875</name>
</gene>
<dbReference type="AlphaFoldDB" id="A0AAX3EGD8"/>
<reference evidence="1" key="1">
    <citation type="submission" date="2022-07" db="EMBL/GenBank/DDBJ databases">
        <authorList>
            <person name="Wu T."/>
        </authorList>
    </citation>
    <scope>NUCLEOTIDE SEQUENCE</scope>
    <source>
        <strain evidence="1">SD-1</strain>
    </source>
</reference>
<name>A0AAX3EGD8_PAEUR</name>
<dbReference type="SUPFAM" id="SSF46785">
    <property type="entry name" value="Winged helix' DNA-binding domain"/>
    <property type="match status" value="1"/>
</dbReference>
<proteinExistence type="predicted"/>
<dbReference type="InterPro" id="IPR036390">
    <property type="entry name" value="WH_DNA-bd_sf"/>
</dbReference>
<accession>A0AAX3EGD8</accession>
<keyword evidence="2" id="KW-1185">Reference proteome</keyword>